<dbReference type="GO" id="GO:0032259">
    <property type="term" value="P:methylation"/>
    <property type="evidence" value="ECO:0007669"/>
    <property type="project" value="UniProtKB-KW"/>
</dbReference>
<sequence>MRVLFLIYGAASYLAFLLVFVYFMGFVGDVFVPQSVSHPASAGFSKALLIDIGVMLLFGIQHSVMARAGFKSFMARVIPHTIERATYVLTSAIVLALLMFWWRPIEGTVWSVENPAARAAVWALFALGWLLIFISTFLTDHFDLFGLRQVWLHYVRRTYTDLRFTERLFYRSIRHPMMLGILIAFWAAPVMSVSHLVFSIGMSLYVLVGIHFEEKGLQKALGRDYVDYQKRTRKIVPGVY</sequence>
<dbReference type="PANTHER" id="PTHR31040">
    <property type="entry name" value="NURIM"/>
    <property type="match status" value="1"/>
</dbReference>
<proteinExistence type="inferred from homology"/>
<dbReference type="InterPro" id="IPR054700">
    <property type="entry name" value="MddA"/>
</dbReference>
<dbReference type="GO" id="GO:0016020">
    <property type="term" value="C:membrane"/>
    <property type="evidence" value="ECO:0007669"/>
    <property type="project" value="UniProtKB-SubCell"/>
</dbReference>
<organism evidence="13 14">
    <name type="scientific">Hydrogenophaga pseudoflava</name>
    <name type="common">Pseudomonas carboxydoflava</name>
    <dbReference type="NCBI Taxonomy" id="47421"/>
    <lineage>
        <taxon>Bacteria</taxon>
        <taxon>Pseudomonadati</taxon>
        <taxon>Pseudomonadota</taxon>
        <taxon>Betaproteobacteria</taxon>
        <taxon>Burkholderiales</taxon>
        <taxon>Comamonadaceae</taxon>
        <taxon>Hydrogenophaga</taxon>
    </lineage>
</organism>
<feature type="transmembrane region" description="Helical" evidence="12">
    <location>
        <begin position="47"/>
        <end position="64"/>
    </location>
</feature>
<dbReference type="PANTHER" id="PTHR31040:SF1">
    <property type="entry name" value="NURIM"/>
    <property type="match status" value="1"/>
</dbReference>
<keyword evidence="9 12" id="KW-1133">Transmembrane helix</keyword>
<dbReference type="EMBL" id="CP037867">
    <property type="protein sequence ID" value="QBM28584.1"/>
    <property type="molecule type" value="Genomic_DNA"/>
</dbReference>
<evidence type="ECO:0000256" key="5">
    <source>
        <dbReference type="ARBA" id="ARBA00022603"/>
    </source>
</evidence>
<dbReference type="KEGG" id="hpse:HPF_12860"/>
<comment type="subcellular location">
    <subcellularLocation>
        <location evidence="2">Membrane</location>
        <topology evidence="2">Multi-pass membrane protein</topology>
    </subcellularLocation>
</comment>
<keyword evidence="7" id="KW-0949">S-adenosyl-L-methionine</keyword>
<feature type="transmembrane region" description="Helical" evidence="12">
    <location>
        <begin position="122"/>
        <end position="147"/>
    </location>
</feature>
<evidence type="ECO:0000256" key="4">
    <source>
        <dbReference type="ARBA" id="ARBA00012149"/>
    </source>
</evidence>
<evidence type="ECO:0000313" key="14">
    <source>
        <dbReference type="Proteomes" id="UP000293912"/>
    </source>
</evidence>
<evidence type="ECO:0000256" key="11">
    <source>
        <dbReference type="ARBA" id="ARBA00048134"/>
    </source>
</evidence>
<evidence type="ECO:0000256" key="8">
    <source>
        <dbReference type="ARBA" id="ARBA00022692"/>
    </source>
</evidence>
<comment type="similarity">
    <text evidence="3">Belongs to the nurim family.</text>
</comment>
<evidence type="ECO:0000256" key="12">
    <source>
        <dbReference type="SAM" id="Phobius"/>
    </source>
</evidence>
<keyword evidence="14" id="KW-1185">Reference proteome</keyword>
<keyword evidence="10 12" id="KW-0472">Membrane</keyword>
<evidence type="ECO:0000256" key="2">
    <source>
        <dbReference type="ARBA" id="ARBA00004141"/>
    </source>
</evidence>
<feature type="transmembrane region" description="Helical" evidence="12">
    <location>
        <begin position="5"/>
        <end position="27"/>
    </location>
</feature>
<keyword evidence="5" id="KW-0489">Methyltransferase</keyword>
<dbReference type="Proteomes" id="UP000293912">
    <property type="component" value="Chromosome"/>
</dbReference>
<evidence type="ECO:0000313" key="13">
    <source>
        <dbReference type="EMBL" id="QBM28584.1"/>
    </source>
</evidence>
<protein>
    <recommendedName>
        <fullName evidence="4">methanethiol S-methyltransferase</fullName>
        <ecNumber evidence="4">2.1.1.334</ecNumber>
    </recommendedName>
</protein>
<dbReference type="EC" id="2.1.1.334" evidence="4"/>
<keyword evidence="8 12" id="KW-0812">Transmembrane</keyword>
<dbReference type="InterPro" id="IPR033580">
    <property type="entry name" value="Nurim-like"/>
</dbReference>
<dbReference type="NCBIfam" id="NF045656">
    <property type="entry name" value="MeththiolMtaseMddA"/>
    <property type="match status" value="1"/>
</dbReference>
<evidence type="ECO:0000256" key="10">
    <source>
        <dbReference type="ARBA" id="ARBA00023136"/>
    </source>
</evidence>
<name>A0A4P6X4E6_HYDPS</name>
<comment type="function">
    <text evidence="1">Catalyzes the methylation of methanethiol (MeSH) to yield dimethylsulphide (DMS).</text>
</comment>
<evidence type="ECO:0000256" key="9">
    <source>
        <dbReference type="ARBA" id="ARBA00022989"/>
    </source>
</evidence>
<evidence type="ECO:0000256" key="6">
    <source>
        <dbReference type="ARBA" id="ARBA00022679"/>
    </source>
</evidence>
<dbReference type="AlphaFoldDB" id="A0A4P6X4E6"/>
<feature type="transmembrane region" description="Helical" evidence="12">
    <location>
        <begin position="85"/>
        <end position="102"/>
    </location>
</feature>
<dbReference type="Gene3D" id="1.20.120.1630">
    <property type="match status" value="1"/>
</dbReference>
<keyword evidence="6" id="KW-0808">Transferase</keyword>
<dbReference type="GO" id="GO:0008168">
    <property type="term" value="F:methyltransferase activity"/>
    <property type="evidence" value="ECO:0007669"/>
    <property type="project" value="UniProtKB-KW"/>
</dbReference>
<comment type="catalytic activity">
    <reaction evidence="11">
        <text>methanethiol + S-adenosyl-L-methionine = dimethyl sulfide + S-adenosyl-L-homocysteine + H(+)</text>
        <dbReference type="Rhea" id="RHEA:50428"/>
        <dbReference type="ChEBI" id="CHEBI:15378"/>
        <dbReference type="ChEBI" id="CHEBI:16007"/>
        <dbReference type="ChEBI" id="CHEBI:17437"/>
        <dbReference type="ChEBI" id="CHEBI:57856"/>
        <dbReference type="ChEBI" id="CHEBI:59789"/>
        <dbReference type="EC" id="2.1.1.334"/>
    </reaction>
</comment>
<evidence type="ECO:0000256" key="7">
    <source>
        <dbReference type="ARBA" id="ARBA00022691"/>
    </source>
</evidence>
<evidence type="ECO:0000256" key="3">
    <source>
        <dbReference type="ARBA" id="ARBA00010631"/>
    </source>
</evidence>
<accession>A0A4P6X4E6</accession>
<evidence type="ECO:0000256" key="1">
    <source>
        <dbReference type="ARBA" id="ARBA00002096"/>
    </source>
</evidence>
<reference evidence="13 14" key="1">
    <citation type="submission" date="2019-03" db="EMBL/GenBank/DDBJ databases">
        <authorList>
            <person name="Sebastian G."/>
            <person name="Baumann P."/>
            <person name="Ruckert C."/>
            <person name="Kalinowski J."/>
            <person name="Nebel B."/>
            <person name="Takors R."/>
            <person name="Blombach B."/>
        </authorList>
    </citation>
    <scope>NUCLEOTIDE SEQUENCE [LARGE SCALE GENOMIC DNA]</scope>
    <source>
        <strain evidence="13 14">DSM 1084</strain>
    </source>
</reference>
<gene>
    <name evidence="13" type="ORF">HPF_12860</name>
</gene>